<keyword evidence="2" id="KW-1185">Reference proteome</keyword>
<protein>
    <submittedName>
        <fullName evidence="1">Uncharacterized protein</fullName>
    </submittedName>
</protein>
<dbReference type="Proteomes" id="UP000031552">
    <property type="component" value="Unassembled WGS sequence"/>
</dbReference>
<evidence type="ECO:0000313" key="1">
    <source>
        <dbReference type="EMBL" id="CDR33516.1"/>
    </source>
</evidence>
<dbReference type="EMBL" id="CCEJ010000003">
    <property type="protein sequence ID" value="CDR33516.1"/>
    <property type="molecule type" value="Genomic_DNA"/>
</dbReference>
<accession>A0A090CYK0</accession>
<reference evidence="1" key="1">
    <citation type="submission" date="2013-12" db="EMBL/GenBank/DDBJ databases">
        <authorList>
            <person name="Linke B."/>
        </authorList>
    </citation>
    <scope>NUCLEOTIDE SEQUENCE [LARGE SCALE GENOMIC DNA]</scope>
    <source>
        <strain evidence="1">CRIB-18</strain>
    </source>
</reference>
<dbReference type="AlphaFoldDB" id="A0A090CYK0"/>
<dbReference type="OrthoDB" id="18776at2"/>
<dbReference type="RefSeq" id="WP_041016994.1">
    <property type="nucleotide sequence ID" value="NZ_CCEJ010000003.1"/>
</dbReference>
<reference evidence="1" key="2">
    <citation type="submission" date="2014-09" db="EMBL/GenBank/DDBJ databases">
        <title>Criblamydia sequanensis harbors a mega-plasmid encoding arsenite resistance.</title>
        <authorList>
            <person name="Bertelli C."/>
            <person name="Goesmann A."/>
            <person name="Greub G."/>
        </authorList>
    </citation>
    <scope>NUCLEOTIDE SEQUENCE [LARGE SCALE GENOMIC DNA]</scope>
    <source>
        <strain evidence="1">CRIB-18</strain>
    </source>
</reference>
<sequence>MSLVDLATSPVSALFSEFYSMSPPDDLNMSQEFFIMKKSLELLSRDLTSLEDQLPFKMEETGSSMPLKNITEYDPKSLSSLAFIVRRKLEEQKREKTRTLSDLNFLEDLERRIRKQIKKAHKGLPKLKESLGTSEEILTHKLSFDSENNLLICSIMQFSNALGLLRSKYEAIFRFPFNDKISNSLSWLAGSLIYGENFSLKTNEKLQFEFVELKGQCIENTINYQTKYKNFGEAFLDTSLSKGDGSEKEHAEKSLTNALKSFVLDVVTRRAIRLKLFDVEVKGETIEERKNELFEIVKTFRNFYLEMSKRDPEAFAKELNLSSDGFIQKAFSDGKTSVGIKQIQTFIKENFSKEDAFLHHRCVELLRFEKTNLEELSSKSHFSISQLETFMILKWLQMASMINQILFVKPLNEQHLVLQRTFGEEKSGINPFFVGSDIEIGEDLNSLKVQMFSRIHLMPELVEEFQENFDEAISFASFETNYTINNLNSSDYEEKIQLFKNLRFEWKASLSFIFSFLNLLNPEIASKSTVRRFLKLSKKIKKLSLLDEDKIFSCYNNKKVILEPIEKWKSSGYLSFLRGFNEFALTGEMQGKVVLQVKNLLEEFLKELKIIIRLYSQNFLLKHFTEPLTDSAKAVTLFRRSLSIFEKNLEAYSLFSPKEDLHSLYEFIDKEILPLFPEELKKDWLTVPVNSRTTLDVFFDYIYSSSRASDIDWKIIRYKKVLSSLKERCKEFYFDLSVKEKYEDLDHFLNEDFLDATEEKHLQCIIKTLINWDKKGSSLKEDKEYLNALRRDFEGFLPSLRNLVSSNTNSIYVKMGRLLCKALISELSLRKESELFIRKFYEWGNNLLSQEGKKTIDFDAILDNDSTVPYLELIYENINRVPFGAKRPPIHGIFNSLKGRYNFCFDPMLQGNIPDCLFYLKEEGEEGFSKVLGLGSPTMQGTISYAEVTPEFLSYLEELQAAQKNHFFILNQNMIANYRFVGEVETDRIQALLDIANQKYKDTLYLFLSSMNSPFYYQGHEFSDMRESEQFCYELHAQFFAKPAYLSGNAFSDNIFTEIPDLPKFSEKLIEAILKRAFCNKPNLEKEERQIFIDLFQDFLALKIKLEIPFESMNASCKDAIDRAAKTISRLFALIGIITGSDQSREFRLHLICLIFARALMVRKRVIIKERLDRLIVALQFYEANKEILKQIFADLFPGKSLALKYLSSDL</sequence>
<comment type="caution">
    <text evidence="1">The sequence shown here is derived from an EMBL/GenBank/DDBJ whole genome shotgun (WGS) entry which is preliminary data.</text>
</comment>
<evidence type="ECO:0000313" key="2">
    <source>
        <dbReference type="Proteomes" id="UP000031552"/>
    </source>
</evidence>
<proteinExistence type="predicted"/>
<dbReference type="eggNOG" id="ENOG5034A0F">
    <property type="taxonomic scope" value="Bacteria"/>
</dbReference>
<organism evidence="1 2">
    <name type="scientific">Candidatus Criblamydia sequanensis CRIB-18</name>
    <dbReference type="NCBI Taxonomy" id="1437425"/>
    <lineage>
        <taxon>Bacteria</taxon>
        <taxon>Pseudomonadati</taxon>
        <taxon>Chlamydiota</taxon>
        <taxon>Chlamydiia</taxon>
        <taxon>Parachlamydiales</taxon>
        <taxon>Candidatus Criblamydiaceae</taxon>
        <taxon>Candidatus Criblamydia</taxon>
    </lineage>
</organism>
<gene>
    <name evidence="1" type="ORF">CSEC_0683</name>
</gene>
<name>A0A090CYK0_9BACT</name>